<accession>A0A2T0UQX2</accession>
<protein>
    <submittedName>
        <fullName evidence="2">Uncharacterized protein</fullName>
    </submittedName>
</protein>
<reference evidence="2 3" key="1">
    <citation type="submission" date="2018-03" db="EMBL/GenBank/DDBJ databases">
        <title>Genomic Encyclopedia of Archaeal and Bacterial Type Strains, Phase II (KMG-II): from individual species to whole genera.</title>
        <authorList>
            <person name="Goeker M."/>
        </authorList>
    </citation>
    <scope>NUCLEOTIDE SEQUENCE [LARGE SCALE GENOMIC DNA]</scope>
    <source>
        <strain evidence="2 3">ATCC BAA-1496</strain>
    </source>
</reference>
<dbReference type="AlphaFoldDB" id="A0A2T0UQX2"/>
<evidence type="ECO:0000313" key="2">
    <source>
        <dbReference type="EMBL" id="PRY60332.1"/>
    </source>
</evidence>
<comment type="caution">
    <text evidence="2">The sequence shown here is derived from an EMBL/GenBank/DDBJ whole genome shotgun (WGS) entry which is preliminary data.</text>
</comment>
<name>A0A2T0UQX2_9MICO</name>
<dbReference type="EMBL" id="PVTI01000007">
    <property type="protein sequence ID" value="PRY60332.1"/>
    <property type="molecule type" value="Genomic_DNA"/>
</dbReference>
<evidence type="ECO:0000313" key="3">
    <source>
        <dbReference type="Proteomes" id="UP000237822"/>
    </source>
</evidence>
<gene>
    <name evidence="2" type="ORF">BCF74_107118</name>
</gene>
<evidence type="ECO:0000256" key="1">
    <source>
        <dbReference type="SAM" id="SignalP"/>
    </source>
</evidence>
<dbReference type="Proteomes" id="UP000237822">
    <property type="component" value="Unassembled WGS sequence"/>
</dbReference>
<feature type="chain" id="PRO_5015674489" evidence="1">
    <location>
        <begin position="19"/>
        <end position="281"/>
    </location>
</feature>
<keyword evidence="3" id="KW-1185">Reference proteome</keyword>
<sequence length="281" mass="28861">MSLVVACLTILSGGHAFAAPKDDLGTVLTKAGVAAPTGALTVSGNTVDADGLAITIRSAKGGKTVGARKTWSDEGVTHVGQRVGEGTTQLLSVLQSPSSPKRISYDFPGKELQLLPDGSVAVVDPAGEGNLVANIEKPWAKDATGKAVETRYEVKGSSLTQVVATTGQTAFPVVADPIITVGWGLYLNLYGYQLKGLASAITALGGVGAWATCNGFVKLPIAYARIAKVICGAMPSVNLGGVLAAVVYIVKTKAISNWTCYQSRITPPRTGFTAVNAKNCA</sequence>
<keyword evidence="1" id="KW-0732">Signal</keyword>
<organism evidence="2 3">
    <name type="scientific">Knoellia remsis</name>
    <dbReference type="NCBI Taxonomy" id="407159"/>
    <lineage>
        <taxon>Bacteria</taxon>
        <taxon>Bacillati</taxon>
        <taxon>Actinomycetota</taxon>
        <taxon>Actinomycetes</taxon>
        <taxon>Micrococcales</taxon>
        <taxon>Intrasporangiaceae</taxon>
        <taxon>Knoellia</taxon>
    </lineage>
</organism>
<proteinExistence type="predicted"/>
<feature type="signal peptide" evidence="1">
    <location>
        <begin position="1"/>
        <end position="18"/>
    </location>
</feature>